<evidence type="ECO:0000313" key="3">
    <source>
        <dbReference type="Proteomes" id="UP000069771"/>
    </source>
</evidence>
<reference evidence="2 3" key="1">
    <citation type="journal article" date="2016" name="Gut Pathog.">
        <title>Whole genome sequencing of "Faecalibaculum rodentium" ALO17, isolated from C57BL/6J laboratory mouse feces.</title>
        <authorList>
            <person name="Lim S."/>
            <person name="Chang D.H."/>
            <person name="Ahn S."/>
            <person name="Kim B.C."/>
        </authorList>
    </citation>
    <scope>NUCLEOTIDE SEQUENCE [LARGE SCALE GENOMIC DNA]</scope>
    <source>
        <strain evidence="2 3">Alo17</strain>
    </source>
</reference>
<protein>
    <submittedName>
        <fullName evidence="2">Uncharacterized protein</fullName>
    </submittedName>
</protein>
<dbReference type="EMBL" id="CP011391">
    <property type="protein sequence ID" value="AMK54593.1"/>
    <property type="molecule type" value="Genomic_DNA"/>
</dbReference>
<dbReference type="AlphaFoldDB" id="A0A140DVB6"/>
<sequence>MPQESPAMAPPDSGEGPETAEACPLSAGIGRGMTESGIILA</sequence>
<keyword evidence="3" id="KW-1185">Reference proteome</keyword>
<evidence type="ECO:0000256" key="1">
    <source>
        <dbReference type="SAM" id="MobiDB-lite"/>
    </source>
</evidence>
<proteinExistence type="predicted"/>
<evidence type="ECO:0000313" key="2">
    <source>
        <dbReference type="EMBL" id="AMK54593.1"/>
    </source>
</evidence>
<dbReference type="KEGG" id="fro:AALO17_14590"/>
<accession>A0A140DVB6</accession>
<feature type="region of interest" description="Disordered" evidence="1">
    <location>
        <begin position="1"/>
        <end position="41"/>
    </location>
</feature>
<gene>
    <name evidence="2" type="ORF">AALO17_14590</name>
</gene>
<dbReference type="STRING" id="1702221.AALO17_14590"/>
<name>A0A140DVB6_9FIRM</name>
<dbReference type="Proteomes" id="UP000069771">
    <property type="component" value="Chromosome"/>
</dbReference>
<organism evidence="2 3">
    <name type="scientific">Faecalibaculum rodentium</name>
    <dbReference type="NCBI Taxonomy" id="1702221"/>
    <lineage>
        <taxon>Bacteria</taxon>
        <taxon>Bacillati</taxon>
        <taxon>Bacillota</taxon>
        <taxon>Erysipelotrichia</taxon>
        <taxon>Erysipelotrichales</taxon>
        <taxon>Erysipelotrichaceae</taxon>
        <taxon>Faecalibaculum</taxon>
    </lineage>
</organism>